<gene>
    <name evidence="2" type="ORF">H2204_015731</name>
</gene>
<organism evidence="2 3">
    <name type="scientific">Knufia peltigerae</name>
    <dbReference type="NCBI Taxonomy" id="1002370"/>
    <lineage>
        <taxon>Eukaryota</taxon>
        <taxon>Fungi</taxon>
        <taxon>Dikarya</taxon>
        <taxon>Ascomycota</taxon>
        <taxon>Pezizomycotina</taxon>
        <taxon>Eurotiomycetes</taxon>
        <taxon>Chaetothyriomycetidae</taxon>
        <taxon>Chaetothyriales</taxon>
        <taxon>Trichomeriaceae</taxon>
        <taxon>Knufia</taxon>
    </lineage>
</organism>
<keyword evidence="1" id="KW-1133">Transmembrane helix</keyword>
<keyword evidence="3" id="KW-1185">Reference proteome</keyword>
<proteinExistence type="predicted"/>
<protein>
    <submittedName>
        <fullName evidence="2">Uncharacterized protein</fullName>
    </submittedName>
</protein>
<feature type="non-terminal residue" evidence="2">
    <location>
        <position position="98"/>
    </location>
</feature>
<keyword evidence="1" id="KW-0472">Membrane</keyword>
<accession>A0AA39CFA3</accession>
<evidence type="ECO:0000256" key="1">
    <source>
        <dbReference type="SAM" id="Phobius"/>
    </source>
</evidence>
<feature type="transmembrane region" description="Helical" evidence="1">
    <location>
        <begin position="64"/>
        <end position="84"/>
    </location>
</feature>
<dbReference type="EMBL" id="JAPDRN010000379">
    <property type="protein sequence ID" value="KAJ9606050.1"/>
    <property type="molecule type" value="Genomic_DNA"/>
</dbReference>
<dbReference type="Proteomes" id="UP001172681">
    <property type="component" value="Unassembled WGS sequence"/>
</dbReference>
<feature type="transmembrane region" description="Helical" evidence="1">
    <location>
        <begin position="20"/>
        <end position="43"/>
    </location>
</feature>
<comment type="caution">
    <text evidence="2">The sequence shown here is derived from an EMBL/GenBank/DDBJ whole genome shotgun (WGS) entry which is preliminary data.</text>
</comment>
<evidence type="ECO:0000313" key="3">
    <source>
        <dbReference type="Proteomes" id="UP001172681"/>
    </source>
</evidence>
<name>A0AA39CFA3_9EURO</name>
<evidence type="ECO:0000313" key="2">
    <source>
        <dbReference type="EMBL" id="KAJ9606050.1"/>
    </source>
</evidence>
<sequence length="98" mass="11073">MSARDAMVIEADAIPQRYNALAFLSSWLIHTSYLFLPGTFTSLEKHLEDGSGRRAIEVVKNVPLLWLAAICCIVGTAGLGYLWWTWSSNPVWLIRNMF</sequence>
<reference evidence="2" key="1">
    <citation type="submission" date="2022-10" db="EMBL/GenBank/DDBJ databases">
        <title>Culturing micro-colonial fungi from biological soil crusts in the Mojave desert and describing Neophaeococcomyces mojavensis, and introducing the new genera and species Taxawa tesnikishii.</title>
        <authorList>
            <person name="Kurbessoian T."/>
            <person name="Stajich J.E."/>
        </authorList>
    </citation>
    <scope>NUCLEOTIDE SEQUENCE</scope>
    <source>
        <strain evidence="2">TK_35</strain>
    </source>
</reference>
<dbReference type="AlphaFoldDB" id="A0AA39CFA3"/>
<keyword evidence="1" id="KW-0812">Transmembrane</keyword>